<evidence type="ECO:0000256" key="1">
    <source>
        <dbReference type="ARBA" id="ARBA00023224"/>
    </source>
</evidence>
<evidence type="ECO:0000259" key="4">
    <source>
        <dbReference type="PROSITE" id="PS50111"/>
    </source>
</evidence>
<keyword evidence="1 2" id="KW-0807">Transducer</keyword>
<keyword evidence="6" id="KW-1185">Reference proteome</keyword>
<organism evidence="5 6">
    <name type="scientific">Sphingomonas cynarae</name>
    <dbReference type="NCBI Taxonomy" id="930197"/>
    <lineage>
        <taxon>Bacteria</taxon>
        <taxon>Pseudomonadati</taxon>
        <taxon>Pseudomonadota</taxon>
        <taxon>Alphaproteobacteria</taxon>
        <taxon>Sphingomonadales</taxon>
        <taxon>Sphingomonadaceae</taxon>
        <taxon>Sphingomonas</taxon>
    </lineage>
</organism>
<feature type="transmembrane region" description="Helical" evidence="3">
    <location>
        <begin position="46"/>
        <end position="65"/>
    </location>
</feature>
<dbReference type="SUPFAM" id="SSF58104">
    <property type="entry name" value="Methyl-accepting chemotaxis protein (MCP) signaling domain"/>
    <property type="match status" value="1"/>
</dbReference>
<keyword evidence="3" id="KW-1133">Transmembrane helix</keyword>
<comment type="caution">
    <text evidence="5">The sequence shown here is derived from an EMBL/GenBank/DDBJ whole genome shotgun (WGS) entry which is preliminary data.</text>
</comment>
<evidence type="ECO:0000313" key="5">
    <source>
        <dbReference type="EMBL" id="GAA3704767.1"/>
    </source>
</evidence>
<dbReference type="Proteomes" id="UP001500523">
    <property type="component" value="Unassembled WGS sequence"/>
</dbReference>
<feature type="transmembrane region" description="Helical" evidence="3">
    <location>
        <begin position="71"/>
        <end position="92"/>
    </location>
</feature>
<sequence length="515" mass="53687">MTNTPSSGAVELDDLRRHGVRLLTIGGWTTTLLLAIVAFFLDRDRIVVVVAIGAATTIYPTWLIRHGRNDAVARLAVGTLPAVIPALGVYVMAGGAWQMDTHMYFFVALSALTLLCDWRPIVLASVLIALHHALLWLVAPDLVFSTTGNIDRVLYHAVAVVLQAGLLSFIAVRLRDLLVAQSRAREESHSLAAQAAAGTAMAEAALHDAQIAQGQAEAERRLREAAEATSHDRRRQDMLRLAADFEASVADIVGAVGTACDDLDRSAHALNLLARQTSREAGTTATSVVVASHRAQDLAVAVRSLSQSIGLIAGSVDRQASLSGDARGISTSGHAAVTTLSEHGVTIGGFTDTIAAIAAQTNLLALNATIEAARAGEVGRGFAVVAGEVKGLAQQASVATGRIRHLADAMATGADLARDALGQITTVVADVAAASETIRDEVGRHRATASNIERTAQETAADTETVAQEVDGIVTLANETEALSEQVSHAASGLSASSTALRAAASQFIEMLRAA</sequence>
<dbReference type="EMBL" id="BAABBF010000002">
    <property type="protein sequence ID" value="GAA3704767.1"/>
    <property type="molecule type" value="Genomic_DNA"/>
</dbReference>
<dbReference type="SMART" id="SM00283">
    <property type="entry name" value="MA"/>
    <property type="match status" value="1"/>
</dbReference>
<dbReference type="PANTHER" id="PTHR32089">
    <property type="entry name" value="METHYL-ACCEPTING CHEMOTAXIS PROTEIN MCPB"/>
    <property type="match status" value="1"/>
</dbReference>
<feature type="transmembrane region" description="Helical" evidence="3">
    <location>
        <begin position="20"/>
        <end position="41"/>
    </location>
</feature>
<feature type="domain" description="Methyl-accepting transducer" evidence="4">
    <location>
        <begin position="259"/>
        <end position="495"/>
    </location>
</feature>
<reference evidence="6" key="1">
    <citation type="journal article" date="2019" name="Int. J. Syst. Evol. Microbiol.">
        <title>The Global Catalogue of Microorganisms (GCM) 10K type strain sequencing project: providing services to taxonomists for standard genome sequencing and annotation.</title>
        <authorList>
            <consortium name="The Broad Institute Genomics Platform"/>
            <consortium name="The Broad Institute Genome Sequencing Center for Infectious Disease"/>
            <person name="Wu L."/>
            <person name="Ma J."/>
        </authorList>
    </citation>
    <scope>NUCLEOTIDE SEQUENCE [LARGE SCALE GENOMIC DNA]</scope>
    <source>
        <strain evidence="6">JCM 17498</strain>
    </source>
</reference>
<dbReference type="PANTHER" id="PTHR32089:SF112">
    <property type="entry name" value="LYSOZYME-LIKE PROTEIN-RELATED"/>
    <property type="match status" value="1"/>
</dbReference>
<name>A0ABP7DI85_9SPHN</name>
<evidence type="ECO:0000256" key="2">
    <source>
        <dbReference type="PROSITE-ProRule" id="PRU00284"/>
    </source>
</evidence>
<feature type="transmembrane region" description="Helical" evidence="3">
    <location>
        <begin position="104"/>
        <end position="133"/>
    </location>
</feature>
<gene>
    <name evidence="5" type="ORF">GCM10022268_13050</name>
</gene>
<accession>A0ABP7DI85</accession>
<dbReference type="Pfam" id="PF00015">
    <property type="entry name" value="MCPsignal"/>
    <property type="match status" value="1"/>
</dbReference>
<dbReference type="RefSeq" id="WP_344692551.1">
    <property type="nucleotide sequence ID" value="NZ_BAABBF010000002.1"/>
</dbReference>
<keyword evidence="3" id="KW-0472">Membrane</keyword>
<evidence type="ECO:0000313" key="6">
    <source>
        <dbReference type="Proteomes" id="UP001500523"/>
    </source>
</evidence>
<keyword evidence="3" id="KW-0812">Transmembrane</keyword>
<feature type="transmembrane region" description="Helical" evidence="3">
    <location>
        <begin position="153"/>
        <end position="174"/>
    </location>
</feature>
<evidence type="ECO:0000256" key="3">
    <source>
        <dbReference type="SAM" id="Phobius"/>
    </source>
</evidence>
<dbReference type="InterPro" id="IPR004089">
    <property type="entry name" value="MCPsignal_dom"/>
</dbReference>
<dbReference type="Gene3D" id="1.10.287.950">
    <property type="entry name" value="Methyl-accepting chemotaxis protein"/>
    <property type="match status" value="1"/>
</dbReference>
<dbReference type="PROSITE" id="PS50111">
    <property type="entry name" value="CHEMOTAXIS_TRANSDUC_2"/>
    <property type="match status" value="1"/>
</dbReference>
<proteinExistence type="predicted"/>
<protein>
    <submittedName>
        <fullName evidence="5">Methyl-accepting chemotaxis protein</fullName>
    </submittedName>
</protein>